<dbReference type="EMBL" id="JACEEZ010025703">
    <property type="protein sequence ID" value="KAG0698275.1"/>
    <property type="molecule type" value="Genomic_DNA"/>
</dbReference>
<organism evidence="2 3">
    <name type="scientific">Chionoecetes opilio</name>
    <name type="common">Atlantic snow crab</name>
    <name type="synonym">Cancer opilio</name>
    <dbReference type="NCBI Taxonomy" id="41210"/>
    <lineage>
        <taxon>Eukaryota</taxon>
        <taxon>Metazoa</taxon>
        <taxon>Ecdysozoa</taxon>
        <taxon>Arthropoda</taxon>
        <taxon>Crustacea</taxon>
        <taxon>Multicrustacea</taxon>
        <taxon>Malacostraca</taxon>
        <taxon>Eumalacostraca</taxon>
        <taxon>Eucarida</taxon>
        <taxon>Decapoda</taxon>
        <taxon>Pleocyemata</taxon>
        <taxon>Brachyura</taxon>
        <taxon>Eubrachyura</taxon>
        <taxon>Majoidea</taxon>
        <taxon>Majidae</taxon>
        <taxon>Chionoecetes</taxon>
    </lineage>
</organism>
<protein>
    <submittedName>
        <fullName evidence="2">Uncharacterized protein</fullName>
    </submittedName>
</protein>
<reference evidence="2" key="1">
    <citation type="submission" date="2020-07" db="EMBL/GenBank/DDBJ databases">
        <title>The High-quality genome of the commercially important snow crab, Chionoecetes opilio.</title>
        <authorList>
            <person name="Jeong J.-H."/>
            <person name="Ryu S."/>
        </authorList>
    </citation>
    <scope>NUCLEOTIDE SEQUENCE</scope>
    <source>
        <strain evidence="2">MADBK_172401_WGS</strain>
        <tissue evidence="2">Digestive gland</tissue>
    </source>
</reference>
<evidence type="ECO:0000313" key="3">
    <source>
        <dbReference type="Proteomes" id="UP000770661"/>
    </source>
</evidence>
<feature type="region of interest" description="Disordered" evidence="1">
    <location>
        <begin position="61"/>
        <end position="105"/>
    </location>
</feature>
<keyword evidence="3" id="KW-1185">Reference proteome</keyword>
<sequence length="105" mass="11175">MDEVDGLSTPWFAAMAEKTWWAPREVNLTLSAAAATSFVIFSLFGREAEAAALPRAEELVSDEEVDESAHSAVARSPTQSSLPSPSPLLTPSPSSFSQQPTSHVS</sequence>
<proteinExistence type="predicted"/>
<evidence type="ECO:0000313" key="2">
    <source>
        <dbReference type="EMBL" id="KAG0698275.1"/>
    </source>
</evidence>
<accession>A0A8J8WEF4</accession>
<dbReference type="AlphaFoldDB" id="A0A8J8WEF4"/>
<comment type="caution">
    <text evidence="2">The sequence shown here is derived from an EMBL/GenBank/DDBJ whole genome shotgun (WGS) entry which is preliminary data.</text>
</comment>
<gene>
    <name evidence="2" type="ORF">GWK47_026080</name>
</gene>
<feature type="compositionally biased region" description="Low complexity" evidence="1">
    <location>
        <begin position="91"/>
        <end position="105"/>
    </location>
</feature>
<dbReference type="Proteomes" id="UP000770661">
    <property type="component" value="Unassembled WGS sequence"/>
</dbReference>
<name>A0A8J8WEF4_CHIOP</name>
<evidence type="ECO:0000256" key="1">
    <source>
        <dbReference type="SAM" id="MobiDB-lite"/>
    </source>
</evidence>